<dbReference type="GO" id="GO:0006888">
    <property type="term" value="P:endoplasmic reticulum to Golgi vesicle-mediated transport"/>
    <property type="evidence" value="ECO:0007669"/>
    <property type="project" value="TreeGrafter"/>
</dbReference>
<feature type="transmembrane region" description="Helical" evidence="3">
    <location>
        <begin position="477"/>
        <end position="494"/>
    </location>
</feature>
<accession>A0A024RV13</accession>
<feature type="compositionally biased region" description="Acidic residues" evidence="2">
    <location>
        <begin position="176"/>
        <end position="185"/>
    </location>
</feature>
<dbReference type="SMART" id="SM00164">
    <property type="entry name" value="TBC"/>
    <property type="match status" value="1"/>
</dbReference>
<dbReference type="SUPFAM" id="SSF47923">
    <property type="entry name" value="Ypt/Rab-GAP domain of gyp1p"/>
    <property type="match status" value="2"/>
</dbReference>
<name>A0A024RV13_HYPJR</name>
<dbReference type="PROSITE" id="PS50086">
    <property type="entry name" value="TBC_RABGAP"/>
    <property type="match status" value="1"/>
</dbReference>
<keyword evidence="3" id="KW-1133">Transmembrane helix</keyword>
<feature type="region of interest" description="Disordered" evidence="2">
    <location>
        <begin position="1"/>
        <end position="24"/>
    </location>
</feature>
<dbReference type="FunFam" id="1.10.472.80:FF:000060">
    <property type="entry name" value="TBC domain protein, putative"/>
    <property type="match status" value="1"/>
</dbReference>
<evidence type="ECO:0000259" key="4">
    <source>
        <dbReference type="PROSITE" id="PS50086"/>
    </source>
</evidence>
<evidence type="ECO:0000256" key="3">
    <source>
        <dbReference type="SAM" id="Phobius"/>
    </source>
</evidence>
<evidence type="ECO:0000313" key="6">
    <source>
        <dbReference type="Proteomes" id="UP000024376"/>
    </source>
</evidence>
<dbReference type="Gene3D" id="1.10.8.1310">
    <property type="match status" value="1"/>
</dbReference>
<evidence type="ECO:0000256" key="1">
    <source>
        <dbReference type="ARBA" id="ARBA00022468"/>
    </source>
</evidence>
<feature type="compositionally biased region" description="Basic and acidic residues" evidence="2">
    <location>
        <begin position="73"/>
        <end position="82"/>
    </location>
</feature>
<dbReference type="AlphaFoldDB" id="A0A024RV13"/>
<dbReference type="GO" id="GO:0005789">
    <property type="term" value="C:endoplasmic reticulum membrane"/>
    <property type="evidence" value="ECO:0007669"/>
    <property type="project" value="TreeGrafter"/>
</dbReference>
<dbReference type="PANTHER" id="PTHR20913:SF7">
    <property type="entry name" value="RE60063P"/>
    <property type="match status" value="1"/>
</dbReference>
<dbReference type="KEGG" id="trr:M419DRAFT_27012"/>
<dbReference type="Pfam" id="PF00566">
    <property type="entry name" value="RabGAP-TBC"/>
    <property type="match status" value="1"/>
</dbReference>
<protein>
    <recommendedName>
        <fullName evidence="4">Rab-GAP TBC domain-containing protein</fullName>
    </recommendedName>
</protein>
<reference evidence="6" key="1">
    <citation type="journal article" date="2013" name="Ind. Biotechnol.">
        <title>Comparative genomics analysis of Trichoderma reesei strains.</title>
        <authorList>
            <person name="Koike H."/>
            <person name="Aerts A."/>
            <person name="LaButti K."/>
            <person name="Grigoriev I.V."/>
            <person name="Baker S.E."/>
        </authorList>
    </citation>
    <scope>NUCLEOTIDE SEQUENCE [LARGE SCALE GENOMIC DNA]</scope>
    <source>
        <strain evidence="6">ATCC 56765 / BCRC 32924 / NRRL 11460 / Rut C-30</strain>
    </source>
</reference>
<gene>
    <name evidence="5" type="ORF">M419DRAFT_27012</name>
</gene>
<dbReference type="Proteomes" id="UP000024376">
    <property type="component" value="Unassembled WGS sequence"/>
</dbReference>
<keyword evidence="1" id="KW-0343">GTPase activation</keyword>
<evidence type="ECO:0000313" key="5">
    <source>
        <dbReference type="EMBL" id="ETR96878.1"/>
    </source>
</evidence>
<organism evidence="5 6">
    <name type="scientific">Hypocrea jecorina (strain ATCC 56765 / BCRC 32924 / NRRL 11460 / Rut C-30)</name>
    <name type="common">Trichoderma reesei</name>
    <dbReference type="NCBI Taxonomy" id="1344414"/>
    <lineage>
        <taxon>Eukaryota</taxon>
        <taxon>Fungi</taxon>
        <taxon>Dikarya</taxon>
        <taxon>Ascomycota</taxon>
        <taxon>Pezizomycotina</taxon>
        <taxon>Sordariomycetes</taxon>
        <taxon>Hypocreomycetidae</taxon>
        <taxon>Hypocreales</taxon>
        <taxon>Hypocreaceae</taxon>
        <taxon>Trichoderma</taxon>
    </lineage>
</organism>
<dbReference type="EMBL" id="KI911183">
    <property type="protein sequence ID" value="ETR96878.1"/>
    <property type="molecule type" value="Genomic_DNA"/>
</dbReference>
<proteinExistence type="predicted"/>
<evidence type="ECO:0000256" key="2">
    <source>
        <dbReference type="SAM" id="MobiDB-lite"/>
    </source>
</evidence>
<feature type="region of interest" description="Disordered" evidence="2">
    <location>
        <begin position="73"/>
        <end position="116"/>
    </location>
</feature>
<dbReference type="InterPro" id="IPR035969">
    <property type="entry name" value="Rab-GAP_TBC_sf"/>
</dbReference>
<keyword evidence="3" id="KW-0472">Membrane</keyword>
<dbReference type="OrthoDB" id="206700at2759"/>
<dbReference type="InterPro" id="IPR000195">
    <property type="entry name" value="Rab-GAP-TBC_dom"/>
</dbReference>
<dbReference type="Gene3D" id="1.10.472.80">
    <property type="entry name" value="Ypt/Rab-GAP domain of gyp1p, domain 3"/>
    <property type="match status" value="1"/>
</dbReference>
<keyword evidence="3" id="KW-0812">Transmembrane</keyword>
<sequence>MKTAVDHLLQHLPGHSPLGERKNQDLEAQRAYRGANRMVPSGGPRACKQKQARLLLQIQRGLTRDHMSLEKEPADHAGLRHDDDDDNDNDNDNEHKDNSRAAASNDDGDDDPVDSPAVALKTSEILAACTWRDATRLRALAESEGGLLADSLRRAAWPILLGASPPANETKHVDNGDNDDNDDDGLAYTDGSSSTADGDWKDLPRHRDEDQVQLDVNRSFVHYPSDQSEPELHKRKRELSDLIVEVLRRHPYLCYFQGYHDICQVFLLVLEPAARAPLVARLSVLRIRDFMLPSLSATTAQLRLIPDILARADPQLRRHLSSIEPFYALAGTLTMYAHNIERYRDIARLFDVILAREPTFSIYLFAQIVIDRREEIFEIDEPDMLQVILGRVPPELDLDGLIKRAVNLFTNHPPETLRSWHHISSSSVLKTCRDVDASTRQTLEDGHRFFERQVKEIQWQELRMGVRRKMWVYRRPVKYVGAAIMVGFVAFYLRRNPSLVQYIWSLFPGGH</sequence>
<dbReference type="GO" id="GO:0005096">
    <property type="term" value="F:GTPase activator activity"/>
    <property type="evidence" value="ECO:0007669"/>
    <property type="project" value="UniProtKB-KW"/>
</dbReference>
<feature type="region of interest" description="Disordered" evidence="2">
    <location>
        <begin position="163"/>
        <end position="205"/>
    </location>
</feature>
<feature type="domain" description="Rab-GAP TBC" evidence="4">
    <location>
        <begin position="147"/>
        <end position="357"/>
    </location>
</feature>
<dbReference type="PANTHER" id="PTHR20913">
    <property type="entry name" value="TBC1 DOMAIN FAMILY MEMBER 20/GTPASE"/>
    <property type="match status" value="1"/>
</dbReference>
<dbReference type="InterPro" id="IPR045913">
    <property type="entry name" value="TBC20/Gyp8-like"/>
</dbReference>
<dbReference type="HOGENOM" id="CLU_039465_0_1_1"/>